<dbReference type="GO" id="GO:0030313">
    <property type="term" value="C:cell envelope"/>
    <property type="evidence" value="ECO:0007669"/>
    <property type="project" value="UniProtKB-SubCell"/>
</dbReference>
<dbReference type="EMBL" id="UOFR01000040">
    <property type="protein sequence ID" value="VAW96759.1"/>
    <property type="molecule type" value="Genomic_DNA"/>
</dbReference>
<dbReference type="InterPro" id="IPR058625">
    <property type="entry name" value="MdtA-like_BSH"/>
</dbReference>
<dbReference type="GO" id="GO:0046677">
    <property type="term" value="P:response to antibiotic"/>
    <property type="evidence" value="ECO:0007669"/>
    <property type="project" value="TreeGrafter"/>
</dbReference>
<name>A0A3B1AEN7_9ZZZZ</name>
<evidence type="ECO:0000259" key="4">
    <source>
        <dbReference type="Pfam" id="PF25944"/>
    </source>
</evidence>
<dbReference type="Gene3D" id="1.10.287.470">
    <property type="entry name" value="Helix hairpin bin"/>
    <property type="match status" value="1"/>
</dbReference>
<evidence type="ECO:0000256" key="1">
    <source>
        <dbReference type="ARBA" id="ARBA00004196"/>
    </source>
</evidence>
<dbReference type="NCBIfam" id="TIGR01730">
    <property type="entry name" value="RND_mfp"/>
    <property type="match status" value="1"/>
</dbReference>
<evidence type="ECO:0000259" key="5">
    <source>
        <dbReference type="Pfam" id="PF25967"/>
    </source>
</evidence>
<dbReference type="Pfam" id="PF25917">
    <property type="entry name" value="BSH_RND"/>
    <property type="match status" value="1"/>
</dbReference>
<dbReference type="Gene3D" id="2.40.30.170">
    <property type="match status" value="1"/>
</dbReference>
<evidence type="ECO:0000259" key="2">
    <source>
        <dbReference type="Pfam" id="PF25876"/>
    </source>
</evidence>
<dbReference type="Pfam" id="PF25944">
    <property type="entry name" value="Beta-barrel_RND"/>
    <property type="match status" value="1"/>
</dbReference>
<protein>
    <submittedName>
        <fullName evidence="6">RND efflux system, membrane fusion protein</fullName>
    </submittedName>
</protein>
<dbReference type="Gene3D" id="2.40.50.100">
    <property type="match status" value="1"/>
</dbReference>
<organism evidence="6">
    <name type="scientific">hydrothermal vent metagenome</name>
    <dbReference type="NCBI Taxonomy" id="652676"/>
    <lineage>
        <taxon>unclassified sequences</taxon>
        <taxon>metagenomes</taxon>
        <taxon>ecological metagenomes</taxon>
    </lineage>
</organism>
<dbReference type="InterPro" id="IPR058624">
    <property type="entry name" value="MdtA-like_HH"/>
</dbReference>
<accession>A0A3B1AEN7</accession>
<gene>
    <name evidence="6" type="ORF">MNBD_GAMMA21-1159</name>
</gene>
<dbReference type="GO" id="GO:0022857">
    <property type="term" value="F:transmembrane transporter activity"/>
    <property type="evidence" value="ECO:0007669"/>
    <property type="project" value="InterPro"/>
</dbReference>
<dbReference type="Pfam" id="PF25876">
    <property type="entry name" value="HH_MFP_RND"/>
    <property type="match status" value="1"/>
</dbReference>
<dbReference type="PANTHER" id="PTHR30158:SF10">
    <property type="entry name" value="CATION EFFLUX PUMP"/>
    <property type="match status" value="1"/>
</dbReference>
<sequence>MTRTTTRPLFSYSWKIMLAFGLIGTAVFLKFVYADETETAKVAKPPAMPVEVTLIKSQNIRIWKKFSGRLTAVDYVEIRPQVSGLITEIKFNDGQMVAKGDVLYIIDPRSFTATAAKAEANLVAARKRYSLADKEYKRSKNLINTKVISQRIYDERINTRLVTAAEVKSAEAQLTEAEVNLDHAYIKAPVSGRLSRSEITVGNLVSAGSNPPLLTTIVSSKNIYADFEIDEQTYLNYIRDVRPAQDATAIIPVKLHLQDGKTTFSGKMHAFDNKINPASGTIRARAIFDNPQGTLLPGMYAHIELGSATEKERILVSERAIGTDQNRKFVYIVNGENKTTYREVQLGDSIDGHRVIRSGLNSGDKVITRGLIRIRPNMLVAPKISTTKKTANNT</sequence>
<dbReference type="SUPFAM" id="SSF111369">
    <property type="entry name" value="HlyD-like secretion proteins"/>
    <property type="match status" value="1"/>
</dbReference>
<evidence type="ECO:0000313" key="6">
    <source>
        <dbReference type="EMBL" id="VAW96759.1"/>
    </source>
</evidence>
<feature type="domain" description="Multidrug resistance protein MdtA-like beta-barrel" evidence="4">
    <location>
        <begin position="238"/>
        <end position="305"/>
    </location>
</feature>
<dbReference type="FunFam" id="2.40.420.20:FF:000001">
    <property type="entry name" value="Efflux RND transporter periplasmic adaptor subunit"/>
    <property type="match status" value="1"/>
</dbReference>
<dbReference type="AlphaFoldDB" id="A0A3B1AEN7"/>
<proteinExistence type="predicted"/>
<dbReference type="InterPro" id="IPR006143">
    <property type="entry name" value="RND_pump_MFP"/>
</dbReference>
<dbReference type="Pfam" id="PF25967">
    <property type="entry name" value="RND-MFP_C"/>
    <property type="match status" value="1"/>
</dbReference>
<reference evidence="6" key="1">
    <citation type="submission" date="2018-06" db="EMBL/GenBank/DDBJ databases">
        <authorList>
            <person name="Zhirakovskaya E."/>
        </authorList>
    </citation>
    <scope>NUCLEOTIDE SEQUENCE</scope>
</reference>
<dbReference type="Gene3D" id="2.40.420.20">
    <property type="match status" value="1"/>
</dbReference>
<dbReference type="PANTHER" id="PTHR30158">
    <property type="entry name" value="ACRA/E-RELATED COMPONENT OF DRUG EFFLUX TRANSPORTER"/>
    <property type="match status" value="1"/>
</dbReference>
<dbReference type="InterPro" id="IPR058627">
    <property type="entry name" value="MdtA-like_C"/>
</dbReference>
<feature type="domain" description="Multidrug resistance protein MdtA-like C-terminal permuted SH3" evidence="5">
    <location>
        <begin position="315"/>
        <end position="371"/>
    </location>
</feature>
<dbReference type="GO" id="GO:0005886">
    <property type="term" value="C:plasma membrane"/>
    <property type="evidence" value="ECO:0007669"/>
    <property type="project" value="TreeGrafter"/>
</dbReference>
<feature type="domain" description="Multidrug resistance protein MdtA-like barrel-sandwich hybrid" evidence="3">
    <location>
        <begin position="76"/>
        <end position="216"/>
    </location>
</feature>
<evidence type="ECO:0000259" key="3">
    <source>
        <dbReference type="Pfam" id="PF25917"/>
    </source>
</evidence>
<comment type="subcellular location">
    <subcellularLocation>
        <location evidence="1">Cell envelope</location>
    </subcellularLocation>
</comment>
<feature type="domain" description="Multidrug resistance protein MdtA-like alpha-helical hairpin" evidence="2">
    <location>
        <begin position="116"/>
        <end position="183"/>
    </location>
</feature>
<dbReference type="InterPro" id="IPR058626">
    <property type="entry name" value="MdtA-like_b-barrel"/>
</dbReference>